<dbReference type="Proteomes" id="UP001497644">
    <property type="component" value="Chromosome 3"/>
</dbReference>
<reference evidence="2" key="1">
    <citation type="submission" date="2024-04" db="EMBL/GenBank/DDBJ databases">
        <authorList>
            <consortium name="Molecular Ecology Group"/>
        </authorList>
    </citation>
    <scope>NUCLEOTIDE SEQUENCE</scope>
</reference>
<accession>A0AAV2NLQ1</accession>
<sequence length="93" mass="9919">MPPKDMGGPFASWGATGHRCHTPPPVVWGPVRGWRIPAPASSPHHPRGSGLPPFPIGTRDSACDPRGPFSRASLTHPWRVSDVPVDWGGEAGR</sequence>
<keyword evidence="3" id="KW-1185">Reference proteome</keyword>
<dbReference type="AlphaFoldDB" id="A0AAV2NLQ1"/>
<evidence type="ECO:0000313" key="3">
    <source>
        <dbReference type="Proteomes" id="UP001497644"/>
    </source>
</evidence>
<organism evidence="2 3">
    <name type="scientific">Lasius platythorax</name>
    <dbReference type="NCBI Taxonomy" id="488582"/>
    <lineage>
        <taxon>Eukaryota</taxon>
        <taxon>Metazoa</taxon>
        <taxon>Ecdysozoa</taxon>
        <taxon>Arthropoda</taxon>
        <taxon>Hexapoda</taxon>
        <taxon>Insecta</taxon>
        <taxon>Pterygota</taxon>
        <taxon>Neoptera</taxon>
        <taxon>Endopterygota</taxon>
        <taxon>Hymenoptera</taxon>
        <taxon>Apocrita</taxon>
        <taxon>Aculeata</taxon>
        <taxon>Formicoidea</taxon>
        <taxon>Formicidae</taxon>
        <taxon>Formicinae</taxon>
        <taxon>Lasius</taxon>
        <taxon>Lasius</taxon>
    </lineage>
</organism>
<gene>
    <name evidence="2" type="ORF">LPLAT_LOCUS7213</name>
</gene>
<name>A0AAV2NLQ1_9HYME</name>
<evidence type="ECO:0000313" key="2">
    <source>
        <dbReference type="EMBL" id="CAL1681054.1"/>
    </source>
</evidence>
<protein>
    <submittedName>
        <fullName evidence="2">Uncharacterized protein</fullName>
    </submittedName>
</protein>
<proteinExistence type="predicted"/>
<dbReference type="EMBL" id="OZ034826">
    <property type="protein sequence ID" value="CAL1681054.1"/>
    <property type="molecule type" value="Genomic_DNA"/>
</dbReference>
<feature type="region of interest" description="Disordered" evidence="1">
    <location>
        <begin position="38"/>
        <end position="73"/>
    </location>
</feature>
<evidence type="ECO:0000256" key="1">
    <source>
        <dbReference type="SAM" id="MobiDB-lite"/>
    </source>
</evidence>